<keyword evidence="3" id="KW-1185">Reference proteome</keyword>
<reference evidence="3" key="1">
    <citation type="journal article" date="2019" name="Int. J. Syst. Evol. Microbiol.">
        <title>The Global Catalogue of Microorganisms (GCM) 10K type strain sequencing project: providing services to taxonomists for standard genome sequencing and annotation.</title>
        <authorList>
            <consortium name="The Broad Institute Genomics Platform"/>
            <consortium name="The Broad Institute Genome Sequencing Center for Infectious Disease"/>
            <person name="Wu L."/>
            <person name="Ma J."/>
        </authorList>
    </citation>
    <scope>NUCLEOTIDE SEQUENCE [LARGE SCALE GENOMIC DNA]</scope>
    <source>
        <strain evidence="3">JCM 31486</strain>
    </source>
</reference>
<feature type="compositionally biased region" description="Polar residues" evidence="1">
    <location>
        <begin position="344"/>
        <end position="356"/>
    </location>
</feature>
<dbReference type="Pfam" id="PF05762">
    <property type="entry name" value="VWA_CoxE"/>
    <property type="match status" value="1"/>
</dbReference>
<feature type="region of interest" description="Disordered" evidence="1">
    <location>
        <begin position="334"/>
        <end position="356"/>
    </location>
</feature>
<sequence length="594" mass="63131">MDRFPLAPASRPLTILKGPATMTTHLALDPTATGATVFPVQPEWLTLSAALVDEVPVIADREDLLVSIAPGAGSGAPACFYPARALIEVDGVHLGVDPATINPADLSDRTRYATMWGLLTHECGHAKHTAWDVPANTPPAIAAAALLLEEPRMEAAQIRRRPDDRYWLRCSARNLILADFKNRPPMTRNDAADVYALLFARAPGGIIDYAELAPLLNVIESILDIDTLNKLCAVWEKALRTADDDGETMIELGRQWCEILGVEPNSDPKAAPDPSGGTGKPSRLAEAVNVVLNDVASNVSTEKAPEDPAAATAARKAREASALKEAKAAAQSVFDVPGGPRSGRTATAGTRPPTQAERTAARVLGRALDTGGVQEKAPVRTASATPPGRVRMRAVRTAEAQRAAGAIVTAEPFTRITRNPIPAPPLRIGVACDVSGSMKWARDYVASAAWILANASQYTRVSVDTASVIFGHRVRPLTRIGKPPSSVTEFYCNDNWEDIPTAIDALDGVLGLSRPGAARLLVIVSDGRLRAEPRRDGQKRLDRLRSSGCAVLWLTTGEDDKPLKGATVHVLTDPTTTAATIGHAATAALRNAAY</sequence>
<comment type="caution">
    <text evidence="2">The sequence shown here is derived from an EMBL/GenBank/DDBJ whole genome shotgun (WGS) entry which is preliminary data.</text>
</comment>
<dbReference type="SUPFAM" id="SSF53300">
    <property type="entry name" value="vWA-like"/>
    <property type="match status" value="1"/>
</dbReference>
<dbReference type="InterPro" id="IPR036465">
    <property type="entry name" value="vWFA_dom_sf"/>
</dbReference>
<organism evidence="2 3">
    <name type="scientific">Kibdelosporangium lantanae</name>
    <dbReference type="NCBI Taxonomy" id="1497396"/>
    <lineage>
        <taxon>Bacteria</taxon>
        <taxon>Bacillati</taxon>
        <taxon>Actinomycetota</taxon>
        <taxon>Actinomycetes</taxon>
        <taxon>Pseudonocardiales</taxon>
        <taxon>Pseudonocardiaceae</taxon>
        <taxon>Kibdelosporangium</taxon>
    </lineage>
</organism>
<accession>A0ABW3M0B6</accession>
<evidence type="ECO:0000313" key="3">
    <source>
        <dbReference type="Proteomes" id="UP001597045"/>
    </source>
</evidence>
<proteinExistence type="predicted"/>
<dbReference type="Proteomes" id="UP001597045">
    <property type="component" value="Unassembled WGS sequence"/>
</dbReference>
<name>A0ABW3M0B6_9PSEU</name>
<gene>
    <name evidence="2" type="ORF">ACFQ1S_00325</name>
</gene>
<dbReference type="InterPro" id="IPR008912">
    <property type="entry name" value="Uncharacterised_CoxE"/>
</dbReference>
<protein>
    <submittedName>
        <fullName evidence="2">VWA domain-containing protein</fullName>
    </submittedName>
</protein>
<dbReference type="EMBL" id="JBHTIS010000007">
    <property type="protein sequence ID" value="MFD1044146.1"/>
    <property type="molecule type" value="Genomic_DNA"/>
</dbReference>
<evidence type="ECO:0000256" key="1">
    <source>
        <dbReference type="SAM" id="MobiDB-lite"/>
    </source>
</evidence>
<evidence type="ECO:0000313" key="2">
    <source>
        <dbReference type="EMBL" id="MFD1044146.1"/>
    </source>
</evidence>
<feature type="region of interest" description="Disordered" evidence="1">
    <location>
        <begin position="263"/>
        <end position="282"/>
    </location>
</feature>